<dbReference type="Proteomes" id="UP000783037">
    <property type="component" value="Unassembled WGS sequence"/>
</dbReference>
<evidence type="ECO:0000256" key="2">
    <source>
        <dbReference type="ARBA" id="ARBA00022857"/>
    </source>
</evidence>
<feature type="domain" description="NADP-dependent oxidoreductase" evidence="4">
    <location>
        <begin position="22"/>
        <end position="257"/>
    </location>
</feature>
<dbReference type="Pfam" id="PF00248">
    <property type="entry name" value="Aldo_ket_red"/>
    <property type="match status" value="1"/>
</dbReference>
<dbReference type="PRINTS" id="PR00069">
    <property type="entry name" value="ALDKETRDTASE"/>
</dbReference>
<dbReference type="PANTHER" id="PTHR43827">
    <property type="entry name" value="2,5-DIKETO-D-GLUCONIC ACID REDUCTASE"/>
    <property type="match status" value="1"/>
</dbReference>
<gene>
    <name evidence="5" type="ORF">E7Z79_09465</name>
</gene>
<sequence>MDFKKLNNNEKIPFISFGVFDINPEDTKKAVLDALDVGYTSFDNAQVYYNEKEVGQAISESEIPRDDLYLTTKVWVSNFGYDKTIKSVNKSLEDLQTDYLDLLLLHVPFGDYYGSYRALQDLQKEGKALSIGVSNFDPARLLDLDMHNDVTPQVNQVETSPFYQQYGANEMMNRLGVAHQSWGPLGDGENNLFTNPILVDIAEKYGKTTAQVIFRCLIDRDIPFSCKSIKPHRMKENIDIFDFKLNKKEIEKIRQLDSGEDPYEVYFSPELVEDFCSEIV</sequence>
<evidence type="ECO:0000313" key="6">
    <source>
        <dbReference type="Proteomes" id="UP000783037"/>
    </source>
</evidence>
<keyword evidence="2" id="KW-0521">NADP</keyword>
<dbReference type="FunFam" id="3.20.20.100:FF:000015">
    <property type="entry name" value="Oxidoreductase, aldo/keto reductase family"/>
    <property type="match status" value="1"/>
</dbReference>
<name>A0A8T3VCI7_9EURY</name>
<evidence type="ECO:0000256" key="1">
    <source>
        <dbReference type="ARBA" id="ARBA00007905"/>
    </source>
</evidence>
<dbReference type="PIRSF" id="PIRSF000097">
    <property type="entry name" value="AKR"/>
    <property type="match status" value="1"/>
</dbReference>
<dbReference type="SUPFAM" id="SSF51430">
    <property type="entry name" value="NAD(P)-linked oxidoreductase"/>
    <property type="match status" value="1"/>
</dbReference>
<evidence type="ECO:0000259" key="4">
    <source>
        <dbReference type="Pfam" id="PF00248"/>
    </source>
</evidence>
<dbReference type="RefSeq" id="WP_303739717.1">
    <property type="nucleotide sequence ID" value="NZ_SUTK01000095.1"/>
</dbReference>
<dbReference type="EMBL" id="SUTK01000095">
    <property type="protein sequence ID" value="MBE6502649.1"/>
    <property type="molecule type" value="Genomic_DNA"/>
</dbReference>
<keyword evidence="3" id="KW-0560">Oxidoreductase</keyword>
<reference evidence="5" key="1">
    <citation type="submission" date="2019-04" db="EMBL/GenBank/DDBJ databases">
        <title>Evolution of Biomass-Degrading Anaerobic Consortia Revealed by Metagenomics.</title>
        <authorList>
            <person name="Peng X."/>
        </authorList>
    </citation>
    <scope>NUCLEOTIDE SEQUENCE</scope>
    <source>
        <strain evidence="5">SIG18</strain>
    </source>
</reference>
<protein>
    <submittedName>
        <fullName evidence="5">Aldo/keto reductase</fullName>
    </submittedName>
</protein>
<dbReference type="PANTHER" id="PTHR43827:SF3">
    <property type="entry name" value="NADP-DEPENDENT OXIDOREDUCTASE DOMAIN-CONTAINING PROTEIN"/>
    <property type="match status" value="1"/>
</dbReference>
<organism evidence="5 6">
    <name type="scientific">Methanobrevibacter thaueri</name>
    <dbReference type="NCBI Taxonomy" id="190975"/>
    <lineage>
        <taxon>Archaea</taxon>
        <taxon>Methanobacteriati</taxon>
        <taxon>Methanobacteriota</taxon>
        <taxon>Methanomada group</taxon>
        <taxon>Methanobacteria</taxon>
        <taxon>Methanobacteriales</taxon>
        <taxon>Methanobacteriaceae</taxon>
        <taxon>Methanobrevibacter</taxon>
    </lineage>
</organism>
<dbReference type="InterPro" id="IPR020471">
    <property type="entry name" value="AKR"/>
</dbReference>
<dbReference type="GO" id="GO:0016616">
    <property type="term" value="F:oxidoreductase activity, acting on the CH-OH group of donors, NAD or NADP as acceptor"/>
    <property type="evidence" value="ECO:0007669"/>
    <property type="project" value="UniProtKB-ARBA"/>
</dbReference>
<evidence type="ECO:0000313" key="5">
    <source>
        <dbReference type="EMBL" id="MBE6502649.1"/>
    </source>
</evidence>
<dbReference type="AlphaFoldDB" id="A0A8T3VCI7"/>
<dbReference type="InterPro" id="IPR023210">
    <property type="entry name" value="NADP_OxRdtase_dom"/>
</dbReference>
<comment type="similarity">
    <text evidence="1">Belongs to the aldo/keto reductase family.</text>
</comment>
<proteinExistence type="inferred from homology"/>
<dbReference type="Gene3D" id="3.20.20.100">
    <property type="entry name" value="NADP-dependent oxidoreductase domain"/>
    <property type="match status" value="1"/>
</dbReference>
<dbReference type="InterPro" id="IPR036812">
    <property type="entry name" value="NAD(P)_OxRdtase_dom_sf"/>
</dbReference>
<comment type="caution">
    <text evidence="5">The sequence shown here is derived from an EMBL/GenBank/DDBJ whole genome shotgun (WGS) entry which is preliminary data.</text>
</comment>
<evidence type="ECO:0000256" key="3">
    <source>
        <dbReference type="ARBA" id="ARBA00023002"/>
    </source>
</evidence>
<accession>A0A8T3VCI7</accession>